<gene>
    <name evidence="1" type="ORF">BC936DRAFT_141102</name>
</gene>
<dbReference type="AlphaFoldDB" id="A0A433DMR6"/>
<evidence type="ECO:0000313" key="1">
    <source>
        <dbReference type="EMBL" id="RUP52107.1"/>
    </source>
</evidence>
<dbReference type="EMBL" id="RBNI01000188">
    <property type="protein sequence ID" value="RUP52107.1"/>
    <property type="molecule type" value="Genomic_DNA"/>
</dbReference>
<proteinExistence type="predicted"/>
<accession>A0A433DMR6</accession>
<name>A0A433DMR6_9FUNG</name>
<evidence type="ECO:0000313" key="2">
    <source>
        <dbReference type="Proteomes" id="UP000268093"/>
    </source>
</evidence>
<sequence>LLQQKKVEVQIHKLHTQSSVQIYKQQSETAAIIGQSLTKEITREVEAAEEAVEQIIRRPTPQDEAQDHVGARPRHTVDISLSTPTNNWEEHESEVEDTSYIVDGVDITAKVKEQKKLENYEFVLSYPHVAPSSGYVYFANFRLAAFYDILDLSERRENGTIKNRFPL</sequence>
<reference evidence="1 2" key="1">
    <citation type="journal article" date="2018" name="New Phytol.">
        <title>Phylogenomics of Endogonaceae and evolution of mycorrhizas within Mucoromycota.</title>
        <authorList>
            <person name="Chang Y."/>
            <person name="Desiro A."/>
            <person name="Na H."/>
            <person name="Sandor L."/>
            <person name="Lipzen A."/>
            <person name="Clum A."/>
            <person name="Barry K."/>
            <person name="Grigoriev I.V."/>
            <person name="Martin F.M."/>
            <person name="Stajich J.E."/>
            <person name="Smith M.E."/>
            <person name="Bonito G."/>
            <person name="Spatafora J.W."/>
        </authorList>
    </citation>
    <scope>NUCLEOTIDE SEQUENCE [LARGE SCALE GENOMIC DNA]</scope>
    <source>
        <strain evidence="1 2">GMNB39</strain>
    </source>
</reference>
<keyword evidence="2" id="KW-1185">Reference proteome</keyword>
<protein>
    <submittedName>
        <fullName evidence="1">Uncharacterized protein</fullName>
    </submittedName>
</protein>
<feature type="non-terminal residue" evidence="1">
    <location>
        <position position="1"/>
    </location>
</feature>
<dbReference type="Proteomes" id="UP000268093">
    <property type="component" value="Unassembled WGS sequence"/>
</dbReference>
<organism evidence="1 2">
    <name type="scientific">Jimgerdemannia flammicorona</name>
    <dbReference type="NCBI Taxonomy" id="994334"/>
    <lineage>
        <taxon>Eukaryota</taxon>
        <taxon>Fungi</taxon>
        <taxon>Fungi incertae sedis</taxon>
        <taxon>Mucoromycota</taxon>
        <taxon>Mucoromycotina</taxon>
        <taxon>Endogonomycetes</taxon>
        <taxon>Endogonales</taxon>
        <taxon>Endogonaceae</taxon>
        <taxon>Jimgerdemannia</taxon>
    </lineage>
</organism>
<comment type="caution">
    <text evidence="1">The sequence shown here is derived from an EMBL/GenBank/DDBJ whole genome shotgun (WGS) entry which is preliminary data.</text>
</comment>